<comment type="caution">
    <text evidence="4">The sequence shown here is derived from an EMBL/GenBank/DDBJ whole genome shotgun (WGS) entry which is preliminary data.</text>
</comment>
<gene>
    <name evidence="4" type="ORF">ACFQ1S_30565</name>
</gene>
<accession>A0ABW3MFV4</accession>
<dbReference type="GO" id="GO:0004497">
    <property type="term" value="F:monooxygenase activity"/>
    <property type="evidence" value="ECO:0007669"/>
    <property type="project" value="UniProtKB-KW"/>
</dbReference>
<dbReference type="PANTHER" id="PTHR43476">
    <property type="entry name" value="3-(3-HYDROXY-PHENYL)PROPIONATE/3-HYDROXYCINNAMIC ACID HYDROXYLASE"/>
    <property type="match status" value="1"/>
</dbReference>
<dbReference type="Gene3D" id="3.50.50.60">
    <property type="entry name" value="FAD/NAD(P)-binding domain"/>
    <property type="match status" value="2"/>
</dbReference>
<evidence type="ECO:0000256" key="2">
    <source>
        <dbReference type="ARBA" id="ARBA00023027"/>
    </source>
</evidence>
<protein>
    <submittedName>
        <fullName evidence="4">FAD-dependent monooxygenase</fullName>
    </submittedName>
</protein>
<organism evidence="4 5">
    <name type="scientific">Kibdelosporangium lantanae</name>
    <dbReference type="NCBI Taxonomy" id="1497396"/>
    <lineage>
        <taxon>Bacteria</taxon>
        <taxon>Bacillati</taxon>
        <taxon>Actinomycetota</taxon>
        <taxon>Actinomycetes</taxon>
        <taxon>Pseudonocardiales</taxon>
        <taxon>Pseudonocardiaceae</taxon>
        <taxon>Kibdelosporangium</taxon>
    </lineage>
</organism>
<evidence type="ECO:0000313" key="5">
    <source>
        <dbReference type="Proteomes" id="UP001597045"/>
    </source>
</evidence>
<dbReference type="InterPro" id="IPR036188">
    <property type="entry name" value="FAD/NAD-bd_sf"/>
</dbReference>
<dbReference type="Pfam" id="PF01494">
    <property type="entry name" value="FAD_binding_3"/>
    <property type="match status" value="1"/>
</dbReference>
<dbReference type="InterPro" id="IPR050631">
    <property type="entry name" value="PheA/TfdB_FAD_monoxygenase"/>
</dbReference>
<evidence type="ECO:0000256" key="1">
    <source>
        <dbReference type="ARBA" id="ARBA00023002"/>
    </source>
</evidence>
<dbReference type="SUPFAM" id="SSF51905">
    <property type="entry name" value="FAD/NAD(P)-binding domain"/>
    <property type="match status" value="1"/>
</dbReference>
<keyword evidence="1" id="KW-0560">Oxidoreductase</keyword>
<sequence>ARWDDIDVHYRGTTFTSGGHGFAAMSRKRLLNILQQRCLDLGVTIHFRTEAPDLQGYDLVVAADGANSTIRRRYADAFQPTVETRHSKYIWLGTDLVFDSFKFHILDTPAGVMQIHGYPYSRDRSTFILEMHDDVWERAGFTAPEGLRPGESDDVSIARIRELCADILGDHEVFANNSKWTNFPTVRCGSWRHDNVILLGDACHTAHFSIGSGTKLAMEDALALAACLHEQSTVDAALTAYETERRPVVLSTQRAAQASLEWFENIGQYADQDPHQFAFNIVTRSRRVTYDNLRLRDPKFVADMDRWFARDHADVR</sequence>
<reference evidence="5" key="1">
    <citation type="journal article" date="2019" name="Int. J. Syst. Evol. Microbiol.">
        <title>The Global Catalogue of Microorganisms (GCM) 10K type strain sequencing project: providing services to taxonomists for standard genome sequencing and annotation.</title>
        <authorList>
            <consortium name="The Broad Institute Genomics Platform"/>
            <consortium name="The Broad Institute Genome Sequencing Center for Infectious Disease"/>
            <person name="Wu L."/>
            <person name="Ma J."/>
        </authorList>
    </citation>
    <scope>NUCLEOTIDE SEQUENCE [LARGE SCALE GENOMIC DNA]</scope>
    <source>
        <strain evidence="5">JCM 31486</strain>
    </source>
</reference>
<dbReference type="PANTHER" id="PTHR43476:SF4">
    <property type="entry name" value="BLR0106 PROTEIN"/>
    <property type="match status" value="1"/>
</dbReference>
<dbReference type="PRINTS" id="PR00420">
    <property type="entry name" value="RNGMNOXGNASE"/>
</dbReference>
<dbReference type="Proteomes" id="UP001597045">
    <property type="component" value="Unassembled WGS sequence"/>
</dbReference>
<keyword evidence="5" id="KW-1185">Reference proteome</keyword>
<feature type="non-terminal residue" evidence="4">
    <location>
        <position position="1"/>
    </location>
</feature>
<evidence type="ECO:0000259" key="3">
    <source>
        <dbReference type="Pfam" id="PF01494"/>
    </source>
</evidence>
<feature type="domain" description="FAD-binding" evidence="3">
    <location>
        <begin position="58"/>
        <end position="250"/>
    </location>
</feature>
<dbReference type="EMBL" id="JBHTIS010002257">
    <property type="protein sequence ID" value="MFD1049566.1"/>
    <property type="molecule type" value="Genomic_DNA"/>
</dbReference>
<keyword evidence="2" id="KW-0520">NAD</keyword>
<name>A0ABW3MFV4_9PSEU</name>
<proteinExistence type="predicted"/>
<evidence type="ECO:0000313" key="4">
    <source>
        <dbReference type="EMBL" id="MFD1049566.1"/>
    </source>
</evidence>
<feature type="non-terminal residue" evidence="4">
    <location>
        <position position="316"/>
    </location>
</feature>
<keyword evidence="4" id="KW-0503">Monooxygenase</keyword>
<dbReference type="InterPro" id="IPR002938">
    <property type="entry name" value="FAD-bd"/>
</dbReference>